<dbReference type="InterPro" id="IPR010982">
    <property type="entry name" value="Lambda_DNA-bd_dom_sf"/>
</dbReference>
<organism evidence="3 4">
    <name type="scientific">Echinicola pacifica</name>
    <dbReference type="NCBI Taxonomy" id="346377"/>
    <lineage>
        <taxon>Bacteria</taxon>
        <taxon>Pseudomonadati</taxon>
        <taxon>Bacteroidota</taxon>
        <taxon>Cytophagia</taxon>
        <taxon>Cytophagales</taxon>
        <taxon>Cyclobacteriaceae</taxon>
        <taxon>Echinicola</taxon>
    </lineage>
</organism>
<sequence length="288" mass="32454">MSGKIHPLFGLWYDNKIQFAMVNQQLLTMKQPELGKVIQQHRLSMGMTQEELVERCNISVRTIQRIESGEVTPRSYTIKIIQSVLGIPLDPPLVDRSLDSIPDDFSAKDRQVFFWSAIIGLAYFILSSYEVFWELTLMADDRQQIPPYYTLLKVLVLVSYAGFAYGFYRIGQRIQNSALMFGAAALIVINAIIIGSDLYYDPSAAESQWMGIYGVVVFGISLIPFSIGLILSLKSMGEPYRIVGIVGLVTGFLFISLLLAFIGLFTWAVFDIACIYLLFRQSQGRRGN</sequence>
<evidence type="ECO:0000313" key="3">
    <source>
        <dbReference type="EMBL" id="GGZ35973.1"/>
    </source>
</evidence>
<name>A0A918Q909_9BACT</name>
<feature type="transmembrane region" description="Helical" evidence="1">
    <location>
        <begin position="112"/>
        <end position="129"/>
    </location>
</feature>
<dbReference type="EMBL" id="BMWX01000006">
    <property type="protein sequence ID" value="GGZ35973.1"/>
    <property type="molecule type" value="Genomic_DNA"/>
</dbReference>
<dbReference type="SUPFAM" id="SSF47413">
    <property type="entry name" value="lambda repressor-like DNA-binding domains"/>
    <property type="match status" value="1"/>
</dbReference>
<dbReference type="InterPro" id="IPR001387">
    <property type="entry name" value="Cro/C1-type_HTH"/>
</dbReference>
<keyword evidence="1" id="KW-0812">Transmembrane</keyword>
<dbReference type="SMART" id="SM00530">
    <property type="entry name" value="HTH_XRE"/>
    <property type="match status" value="1"/>
</dbReference>
<evidence type="ECO:0000259" key="2">
    <source>
        <dbReference type="PROSITE" id="PS50943"/>
    </source>
</evidence>
<dbReference type="CDD" id="cd00093">
    <property type="entry name" value="HTH_XRE"/>
    <property type="match status" value="1"/>
</dbReference>
<keyword evidence="1" id="KW-1133">Transmembrane helix</keyword>
<evidence type="ECO:0000256" key="1">
    <source>
        <dbReference type="SAM" id="Phobius"/>
    </source>
</evidence>
<accession>A0A918Q909</accession>
<gene>
    <name evidence="3" type="ORF">GCM10007049_31570</name>
</gene>
<proteinExistence type="predicted"/>
<evidence type="ECO:0000313" key="4">
    <source>
        <dbReference type="Proteomes" id="UP000619457"/>
    </source>
</evidence>
<feature type="transmembrane region" description="Helical" evidence="1">
    <location>
        <begin position="149"/>
        <end position="168"/>
    </location>
</feature>
<feature type="domain" description="HTH cro/C1-type" evidence="2">
    <location>
        <begin position="38"/>
        <end position="94"/>
    </location>
</feature>
<keyword evidence="4" id="KW-1185">Reference proteome</keyword>
<dbReference type="Pfam" id="PF01381">
    <property type="entry name" value="HTH_3"/>
    <property type="match status" value="1"/>
</dbReference>
<reference evidence="3" key="1">
    <citation type="journal article" date="2014" name="Int. J. Syst. Evol. Microbiol.">
        <title>Complete genome sequence of Corynebacterium casei LMG S-19264T (=DSM 44701T), isolated from a smear-ripened cheese.</title>
        <authorList>
            <consortium name="US DOE Joint Genome Institute (JGI-PGF)"/>
            <person name="Walter F."/>
            <person name="Albersmeier A."/>
            <person name="Kalinowski J."/>
            <person name="Ruckert C."/>
        </authorList>
    </citation>
    <scope>NUCLEOTIDE SEQUENCE</scope>
    <source>
        <strain evidence="3">KCTC 12368</strain>
    </source>
</reference>
<keyword evidence="1" id="KW-0472">Membrane</keyword>
<reference evidence="3" key="2">
    <citation type="submission" date="2020-09" db="EMBL/GenBank/DDBJ databases">
        <authorList>
            <person name="Sun Q."/>
            <person name="Kim S."/>
        </authorList>
    </citation>
    <scope>NUCLEOTIDE SEQUENCE</scope>
    <source>
        <strain evidence="3">KCTC 12368</strain>
    </source>
</reference>
<dbReference type="PROSITE" id="PS50943">
    <property type="entry name" value="HTH_CROC1"/>
    <property type="match status" value="1"/>
</dbReference>
<dbReference type="Proteomes" id="UP000619457">
    <property type="component" value="Unassembled WGS sequence"/>
</dbReference>
<comment type="caution">
    <text evidence="3">The sequence shown here is derived from an EMBL/GenBank/DDBJ whole genome shotgun (WGS) entry which is preliminary data.</text>
</comment>
<dbReference type="Gene3D" id="1.10.260.40">
    <property type="entry name" value="lambda repressor-like DNA-binding domains"/>
    <property type="match status" value="1"/>
</dbReference>
<feature type="transmembrane region" description="Helical" evidence="1">
    <location>
        <begin position="212"/>
        <end position="233"/>
    </location>
</feature>
<dbReference type="GO" id="GO:0003677">
    <property type="term" value="F:DNA binding"/>
    <property type="evidence" value="ECO:0007669"/>
    <property type="project" value="InterPro"/>
</dbReference>
<protein>
    <recommendedName>
        <fullName evidence="2">HTH cro/C1-type domain-containing protein</fullName>
    </recommendedName>
</protein>
<feature type="transmembrane region" description="Helical" evidence="1">
    <location>
        <begin position="180"/>
        <end position="200"/>
    </location>
</feature>
<dbReference type="AlphaFoldDB" id="A0A918Q909"/>
<feature type="transmembrane region" description="Helical" evidence="1">
    <location>
        <begin position="245"/>
        <end position="278"/>
    </location>
</feature>